<feature type="region of interest" description="Disordered" evidence="11">
    <location>
        <begin position="542"/>
        <end position="603"/>
    </location>
</feature>
<dbReference type="Gene3D" id="2.130.10.10">
    <property type="entry name" value="YVTN repeat-like/Quinoprotein amine dehydrogenase"/>
    <property type="match status" value="2"/>
</dbReference>
<dbReference type="Pfam" id="PF00400">
    <property type="entry name" value="WD40"/>
    <property type="match status" value="2"/>
</dbReference>
<evidence type="ECO:0000256" key="10">
    <source>
        <dbReference type="PROSITE-ProRule" id="PRU00221"/>
    </source>
</evidence>
<name>A0ABQ7GST2_DUNSA</name>
<evidence type="ECO:0000256" key="4">
    <source>
        <dbReference type="ARBA" id="ARBA00022737"/>
    </source>
</evidence>
<keyword evidence="3 10" id="KW-0853">WD repeat</keyword>
<feature type="compositionally biased region" description="Acidic residues" evidence="11">
    <location>
        <begin position="17"/>
        <end position="43"/>
    </location>
</feature>
<dbReference type="InterPro" id="IPR001680">
    <property type="entry name" value="WD40_rpt"/>
</dbReference>
<dbReference type="SUPFAM" id="SSF50978">
    <property type="entry name" value="WD40 repeat-like"/>
    <property type="match status" value="1"/>
</dbReference>
<evidence type="ECO:0000256" key="6">
    <source>
        <dbReference type="ARBA" id="ARBA00022786"/>
    </source>
</evidence>
<dbReference type="Gene3D" id="4.10.60.10">
    <property type="entry name" value="Zinc finger, CCHC-type"/>
    <property type="match status" value="1"/>
</dbReference>
<keyword evidence="8" id="KW-0234">DNA repair</keyword>
<keyword evidence="7" id="KW-0238">DNA-binding</keyword>
<feature type="compositionally biased region" description="Basic residues" evidence="11">
    <location>
        <begin position="377"/>
        <end position="386"/>
    </location>
</feature>
<accession>A0ABQ7GST2</accession>
<sequence length="603" mass="65967">MVNKRQRLTILHHTQNEEEDEDSSEGEEEEQEQSCDADEEDEERQAGSQQQQQQQQEGNKIKIKLASNVCKVCGQQGHSAGFQGSIYVDCINKPCYLCKQLGHTTATCPYRIISPGFGVKPAGGTQGSVARSLANREVSPSSNKPQPCPPRQPKFQVSAAIMKLHSRRVTVLEFHPMRENIVLSADKKGGIAAWDFAKVNERTLYSDCHKYLVSGMKHVSWFADPTFATGSADGTAKLLDLECGLHSQMIDLNPNGYTTEKEWKMVNSVEVSTDLKAIICGDSDGRVHVLDPRQKRCVTSLQLHKKGNKVCCLGIHPHESRLVASGSNDHTVRLFDVRGFCSRLLDDGSGPSAPGPTSTTPPSAGSVGPSEDQQQKKQPRGGKSHVSHPAEISQLPHPRVVNAVSFSPVTGQRLLTTCQDNRLRVWDNTLSACNGDGPSREIVHSHDFNRYLSPFKAEWDPKDLTESNFVIGRYISEDHGGVALHACDIIRADTGAYTAQLFDYNLPTISPVNKPHPTRDLIVSGSSRSLFLWSRVADDEDDLEEGAAVGPRGASSAEPSATADKRRLQPRIPFTLYDADPDSEKKKPKGGKGKGKGKGSDSD</sequence>
<dbReference type="InterPro" id="IPR036322">
    <property type="entry name" value="WD40_repeat_dom_sf"/>
</dbReference>
<feature type="region of interest" description="Disordered" evidence="11">
    <location>
        <begin position="1"/>
        <end position="56"/>
    </location>
</feature>
<keyword evidence="13" id="KW-1185">Reference proteome</keyword>
<feature type="compositionally biased region" description="Low complexity" evidence="11">
    <location>
        <begin position="348"/>
        <end position="370"/>
    </location>
</feature>
<evidence type="ECO:0000256" key="7">
    <source>
        <dbReference type="ARBA" id="ARBA00023125"/>
    </source>
</evidence>
<dbReference type="EMBL" id="MU069607">
    <property type="protein sequence ID" value="KAF5837682.1"/>
    <property type="molecule type" value="Genomic_DNA"/>
</dbReference>
<dbReference type="InterPro" id="IPR015943">
    <property type="entry name" value="WD40/YVTN_repeat-like_dom_sf"/>
</dbReference>
<dbReference type="PROSITE" id="PS50082">
    <property type="entry name" value="WD_REPEATS_2"/>
    <property type="match status" value="1"/>
</dbReference>
<gene>
    <name evidence="12" type="ORF">DUNSADRAFT_4047</name>
</gene>
<feature type="repeat" description="WD" evidence="10">
    <location>
        <begin position="394"/>
        <end position="427"/>
    </location>
</feature>
<evidence type="ECO:0000313" key="13">
    <source>
        <dbReference type="Proteomes" id="UP000815325"/>
    </source>
</evidence>
<feature type="region of interest" description="Disordered" evidence="11">
    <location>
        <begin position="346"/>
        <end position="394"/>
    </location>
</feature>
<dbReference type="Proteomes" id="UP000815325">
    <property type="component" value="Unassembled WGS sequence"/>
</dbReference>
<comment type="similarity">
    <text evidence="2">Belongs to the WD repeat DDB2/WDR76 family.</text>
</comment>
<proteinExistence type="inferred from homology"/>
<comment type="subcellular location">
    <subcellularLocation>
        <location evidence="1">Nucleus</location>
    </subcellularLocation>
</comment>
<protein>
    <submittedName>
        <fullName evidence="12">WD40-repeat-containing domain protein</fullName>
    </submittedName>
</protein>
<dbReference type="PANTHER" id="PTHR15169:SF0">
    <property type="entry name" value="DNA DAMAGE-BINDING PROTEIN 2"/>
    <property type="match status" value="1"/>
</dbReference>
<evidence type="ECO:0000256" key="1">
    <source>
        <dbReference type="ARBA" id="ARBA00004123"/>
    </source>
</evidence>
<feature type="region of interest" description="Disordered" evidence="11">
    <location>
        <begin position="124"/>
        <end position="152"/>
    </location>
</feature>
<evidence type="ECO:0000313" key="12">
    <source>
        <dbReference type="EMBL" id="KAF5837682.1"/>
    </source>
</evidence>
<feature type="compositionally biased region" description="Basic residues" evidence="11">
    <location>
        <begin position="586"/>
        <end position="597"/>
    </location>
</feature>
<reference evidence="12" key="1">
    <citation type="submission" date="2017-08" db="EMBL/GenBank/DDBJ databases">
        <authorList>
            <person name="Polle J.E."/>
            <person name="Barry K."/>
            <person name="Cushman J."/>
            <person name="Schmutz J."/>
            <person name="Tran D."/>
            <person name="Hathwaick L.T."/>
            <person name="Yim W.C."/>
            <person name="Jenkins J."/>
            <person name="Mckie-Krisberg Z.M."/>
            <person name="Prochnik S."/>
            <person name="Lindquist E."/>
            <person name="Dockter R.B."/>
            <person name="Adam C."/>
            <person name="Molina H."/>
            <person name="Bunkerborg J."/>
            <person name="Jin E."/>
            <person name="Buchheim M."/>
            <person name="Magnuson J."/>
        </authorList>
    </citation>
    <scope>NUCLEOTIDE SEQUENCE</scope>
    <source>
        <strain evidence="12">CCAP 19/18</strain>
    </source>
</reference>
<dbReference type="PANTHER" id="PTHR15169">
    <property type="entry name" value="DAMAGE-SPECIFIC DNA BINDING PROTEIN 2"/>
    <property type="match status" value="1"/>
</dbReference>
<dbReference type="SMART" id="SM00320">
    <property type="entry name" value="WD40"/>
    <property type="match status" value="5"/>
</dbReference>
<dbReference type="PROSITE" id="PS50294">
    <property type="entry name" value="WD_REPEATS_REGION"/>
    <property type="match status" value="1"/>
</dbReference>
<evidence type="ECO:0000256" key="3">
    <source>
        <dbReference type="ARBA" id="ARBA00022574"/>
    </source>
</evidence>
<evidence type="ECO:0000256" key="11">
    <source>
        <dbReference type="SAM" id="MobiDB-lite"/>
    </source>
</evidence>
<organism evidence="12 13">
    <name type="scientific">Dunaliella salina</name>
    <name type="common">Green alga</name>
    <name type="synonym">Protococcus salinus</name>
    <dbReference type="NCBI Taxonomy" id="3046"/>
    <lineage>
        <taxon>Eukaryota</taxon>
        <taxon>Viridiplantae</taxon>
        <taxon>Chlorophyta</taxon>
        <taxon>core chlorophytes</taxon>
        <taxon>Chlorophyceae</taxon>
        <taxon>CS clade</taxon>
        <taxon>Chlamydomonadales</taxon>
        <taxon>Dunaliellaceae</taxon>
        <taxon>Dunaliella</taxon>
    </lineage>
</organism>
<keyword evidence="4" id="KW-0677">Repeat</keyword>
<dbReference type="InterPro" id="IPR033312">
    <property type="entry name" value="DDB2"/>
</dbReference>
<comment type="caution">
    <text evidence="12">The sequence shown here is derived from an EMBL/GenBank/DDBJ whole genome shotgun (WGS) entry which is preliminary data.</text>
</comment>
<evidence type="ECO:0000256" key="9">
    <source>
        <dbReference type="ARBA" id="ARBA00023242"/>
    </source>
</evidence>
<keyword evidence="9" id="KW-0539">Nucleus</keyword>
<evidence type="ECO:0000256" key="5">
    <source>
        <dbReference type="ARBA" id="ARBA00022763"/>
    </source>
</evidence>
<evidence type="ECO:0000256" key="8">
    <source>
        <dbReference type="ARBA" id="ARBA00023204"/>
    </source>
</evidence>
<evidence type="ECO:0000256" key="2">
    <source>
        <dbReference type="ARBA" id="ARBA00005434"/>
    </source>
</evidence>
<keyword evidence="5" id="KW-0227">DNA damage</keyword>
<keyword evidence="6" id="KW-0833">Ubl conjugation pathway</keyword>